<protein>
    <submittedName>
        <fullName evidence="2">HDOD domain-containing protein</fullName>
    </submittedName>
</protein>
<evidence type="ECO:0000313" key="2">
    <source>
        <dbReference type="EMBL" id="MEO1766358.1"/>
    </source>
</evidence>
<dbReference type="Proteomes" id="UP001482231">
    <property type="component" value="Unassembled WGS sequence"/>
</dbReference>
<sequence>MIERPLKDVTAWVQYFEQVDVPVLKRTVETLAHFQAHEDDLDARELADAIMHDPLMTLRVLRFLQVHHSRRVSREITTIAHALMMVGTTPFFQHFSKLPVVEDVLKDQVAGLTGLRRAMSRARHAALFAQDWAVLRHDIESDEVMIAALLRDLAEMLMWCFAPRLMMTVRALMQREKGMRSADAQKRVLGFRGIELQLALVRAWHLPQLLQTLMDEDHADHPRVKNVALAVRLSRHLANGWDDPALPDDYRDIAEFLHLPEEAVRARILKTALLAARSWTWYGVPPVAAGLPLIAAAKS</sequence>
<dbReference type="PROSITE" id="PS51833">
    <property type="entry name" value="HDOD"/>
    <property type="match status" value="1"/>
</dbReference>
<reference evidence="2 3" key="1">
    <citation type="submission" date="2024-02" db="EMBL/GenBank/DDBJ databases">
        <title>New thermophilic sulfur-oxidizing bacteria from a hot springs of the Uzon caldera (Kamchatka, Russia).</title>
        <authorList>
            <person name="Dukat A.M."/>
            <person name="Elcheninov A.G."/>
            <person name="Frolov E.N."/>
        </authorList>
    </citation>
    <scope>NUCLEOTIDE SEQUENCE [LARGE SCALE GENOMIC DNA]</scope>
    <source>
        <strain evidence="2 3">AK1</strain>
    </source>
</reference>
<name>A0ABV0ECG3_9BURK</name>
<keyword evidence="3" id="KW-1185">Reference proteome</keyword>
<dbReference type="InterPro" id="IPR013976">
    <property type="entry name" value="HDOD"/>
</dbReference>
<dbReference type="RefSeq" id="WP_347307360.1">
    <property type="nucleotide sequence ID" value="NZ_JBAJEX010000002.1"/>
</dbReference>
<dbReference type="EMBL" id="JBAJEX010000002">
    <property type="protein sequence ID" value="MEO1766358.1"/>
    <property type="molecule type" value="Genomic_DNA"/>
</dbReference>
<dbReference type="InterPro" id="IPR052340">
    <property type="entry name" value="RNase_Y/CdgJ"/>
</dbReference>
<dbReference type="PANTHER" id="PTHR33525:SF4">
    <property type="entry name" value="CYCLIC DI-GMP PHOSPHODIESTERASE CDGJ"/>
    <property type="match status" value="1"/>
</dbReference>
<dbReference type="SUPFAM" id="SSF109604">
    <property type="entry name" value="HD-domain/PDEase-like"/>
    <property type="match status" value="1"/>
</dbReference>
<dbReference type="Gene3D" id="1.10.3210.10">
    <property type="entry name" value="Hypothetical protein af1432"/>
    <property type="match status" value="1"/>
</dbReference>
<dbReference type="Pfam" id="PF08668">
    <property type="entry name" value="HDOD"/>
    <property type="match status" value="1"/>
</dbReference>
<proteinExistence type="predicted"/>
<evidence type="ECO:0000259" key="1">
    <source>
        <dbReference type="PROSITE" id="PS51833"/>
    </source>
</evidence>
<dbReference type="PANTHER" id="PTHR33525">
    <property type="match status" value="1"/>
</dbReference>
<feature type="domain" description="HDOD" evidence="1">
    <location>
        <begin position="21"/>
        <end position="220"/>
    </location>
</feature>
<accession>A0ABV0ECG3</accession>
<gene>
    <name evidence="2" type="ORF">V6E02_03915</name>
</gene>
<evidence type="ECO:0000313" key="3">
    <source>
        <dbReference type="Proteomes" id="UP001482231"/>
    </source>
</evidence>
<comment type="caution">
    <text evidence="2">The sequence shown here is derived from an EMBL/GenBank/DDBJ whole genome shotgun (WGS) entry which is preliminary data.</text>
</comment>
<organism evidence="2 3">
    <name type="scientific">Thiobacter aerophilum</name>
    <dbReference type="NCBI Taxonomy" id="3121275"/>
    <lineage>
        <taxon>Bacteria</taxon>
        <taxon>Pseudomonadati</taxon>
        <taxon>Pseudomonadota</taxon>
        <taxon>Betaproteobacteria</taxon>
        <taxon>Burkholderiales</taxon>
        <taxon>Thiobacteraceae</taxon>
        <taxon>Thiobacter</taxon>
    </lineage>
</organism>